<dbReference type="SMART" id="SM00487">
    <property type="entry name" value="DEXDc"/>
    <property type="match status" value="1"/>
</dbReference>
<evidence type="ECO:0000259" key="7">
    <source>
        <dbReference type="PROSITE" id="PS51192"/>
    </source>
</evidence>
<organism evidence="9 10">
    <name type="scientific">Anaeramoeba ignava</name>
    <name type="common">Anaerobic marine amoeba</name>
    <dbReference type="NCBI Taxonomy" id="1746090"/>
    <lineage>
        <taxon>Eukaryota</taxon>
        <taxon>Metamonada</taxon>
        <taxon>Anaeramoebidae</taxon>
        <taxon>Anaeramoeba</taxon>
    </lineage>
</organism>
<feature type="domain" description="Helicase C-terminal" evidence="8">
    <location>
        <begin position="502"/>
        <end position="644"/>
    </location>
</feature>
<dbReference type="GO" id="GO:0003724">
    <property type="term" value="F:RNA helicase activity"/>
    <property type="evidence" value="ECO:0007669"/>
    <property type="project" value="UniProtKB-EC"/>
</dbReference>
<keyword evidence="4 9" id="KW-0347">Helicase</keyword>
<feature type="region of interest" description="Disordered" evidence="6">
    <location>
        <begin position="1"/>
        <end position="233"/>
    </location>
</feature>
<dbReference type="OrthoDB" id="196131at2759"/>
<sequence length="729" mass="87093">MEQFLSNENQNQSEDNLDDQDEYEESDDNSWDDQEENESDDNSWDDQEQYESDDNSWDDQEQYEEQNIRRNDNQQKKQYNSRNDNQKRQQDNWRKDNQQQREYNSRNDNQQKRQYNSRNDNQQKRQQDNWRKDNQQQREYNSRNDSQQRKQYNSRNDNQQKRQQDNWRKDNQQQREYNSRNDSQQREYNSRNDNQQKRQYNSRNDNQQREYNSRNDNQQRKQDLRPSLPDSTIETTYQDQKIKISGSSYQIHKISSFDKKLPFTSTINEILVSKKWDSPSAIQGFSWKSILYPVDFICVSENGNGKNLAFVLPAIMHILNYQQQQFQNEEPFRKEGDGPIVIVVSPTKELARQTFQVFEEFTTKTTIRCINVDEGKYETEQELDLKEGVDVVIATPRRLVDFLKRGVINSKRCSFIVLDETDLFFEMGFQDEINQIFGTLPEKRQNIMFSSTWFLETQKIVDIFFNQPIKCIIGRSDLTPNFDGKQIIDICGEKQKFRRFYALIQKLYQTQKFLVFTNTKQNADALTKSLNKNRISSVFIYSDQKQDEKKSILDKFSSGGFSLMIATDGGLRGLDIPNFLILINYDFPHNIEDYIHRIGRVAQSGKKGIAYSFFCEENYPLAKALLEIMKETKQNIPDELTRLSERDYGNRFGNSDKFLYSSGYERGRRNFNKDDNDNDSGFRRRRNFNRDDNDNDSGFRGRRNFNRDDNDNDSGFRRRRNFNKDDDGW</sequence>
<dbReference type="SMART" id="SM00490">
    <property type="entry name" value="HELICc"/>
    <property type="match status" value="1"/>
</dbReference>
<dbReference type="GO" id="GO:0003676">
    <property type="term" value="F:nucleic acid binding"/>
    <property type="evidence" value="ECO:0007669"/>
    <property type="project" value="InterPro"/>
</dbReference>
<evidence type="ECO:0000256" key="4">
    <source>
        <dbReference type="ARBA" id="ARBA00022806"/>
    </source>
</evidence>
<dbReference type="Proteomes" id="UP001149090">
    <property type="component" value="Unassembled WGS sequence"/>
</dbReference>
<keyword evidence="10" id="KW-1185">Reference proteome</keyword>
<keyword evidence="3" id="KW-0378">Hydrolase</keyword>
<gene>
    <name evidence="9" type="ORF">M0811_14770</name>
</gene>
<dbReference type="GO" id="GO:0005524">
    <property type="term" value="F:ATP binding"/>
    <property type="evidence" value="ECO:0007669"/>
    <property type="project" value="UniProtKB-KW"/>
</dbReference>
<dbReference type="InterPro" id="IPR014001">
    <property type="entry name" value="Helicase_ATP-bd"/>
</dbReference>
<dbReference type="OMA" id="NIAKCGY"/>
<evidence type="ECO:0000313" key="10">
    <source>
        <dbReference type="Proteomes" id="UP001149090"/>
    </source>
</evidence>
<dbReference type="PANTHER" id="PTHR47958">
    <property type="entry name" value="ATP-DEPENDENT RNA HELICASE DBP3"/>
    <property type="match status" value="1"/>
</dbReference>
<dbReference type="PROSITE" id="PS51194">
    <property type="entry name" value="HELICASE_CTER"/>
    <property type="match status" value="1"/>
</dbReference>
<evidence type="ECO:0000259" key="8">
    <source>
        <dbReference type="PROSITE" id="PS51194"/>
    </source>
</evidence>
<evidence type="ECO:0000256" key="3">
    <source>
        <dbReference type="ARBA" id="ARBA00022801"/>
    </source>
</evidence>
<evidence type="ECO:0000256" key="1">
    <source>
        <dbReference type="ARBA" id="ARBA00012552"/>
    </source>
</evidence>
<feature type="compositionally biased region" description="Acidic residues" evidence="6">
    <location>
        <begin position="15"/>
        <end position="64"/>
    </location>
</feature>
<feature type="region of interest" description="Disordered" evidence="6">
    <location>
        <begin position="669"/>
        <end position="729"/>
    </location>
</feature>
<dbReference type="EMBL" id="JAPDFW010000048">
    <property type="protein sequence ID" value="KAJ5078712.1"/>
    <property type="molecule type" value="Genomic_DNA"/>
</dbReference>
<dbReference type="InterPro" id="IPR001650">
    <property type="entry name" value="Helicase_C-like"/>
</dbReference>
<dbReference type="InterPro" id="IPR011545">
    <property type="entry name" value="DEAD/DEAH_box_helicase_dom"/>
</dbReference>
<feature type="compositionally biased region" description="Basic and acidic residues" evidence="6">
    <location>
        <begin position="158"/>
        <end position="196"/>
    </location>
</feature>
<accession>A0A9Q0LTL9</accession>
<dbReference type="Pfam" id="PF00271">
    <property type="entry name" value="Helicase_C"/>
    <property type="match status" value="1"/>
</dbReference>
<feature type="compositionally biased region" description="Basic and acidic residues" evidence="6">
    <location>
        <begin position="66"/>
        <end position="75"/>
    </location>
</feature>
<reference evidence="9" key="1">
    <citation type="submission" date="2022-10" db="EMBL/GenBank/DDBJ databases">
        <title>Novel sulphate-reducing endosymbionts in the free-living metamonad Anaeramoeba.</title>
        <authorList>
            <person name="Jerlstrom-Hultqvist J."/>
            <person name="Cepicka I."/>
            <person name="Gallot-Lavallee L."/>
            <person name="Salas-Leiva D."/>
            <person name="Curtis B.A."/>
            <person name="Zahonova K."/>
            <person name="Pipaliya S."/>
            <person name="Dacks J."/>
            <person name="Roger A.J."/>
        </authorList>
    </citation>
    <scope>NUCLEOTIDE SEQUENCE</scope>
    <source>
        <strain evidence="9">BMAN</strain>
    </source>
</reference>
<name>A0A9Q0LTL9_ANAIG</name>
<dbReference type="SUPFAM" id="SSF52540">
    <property type="entry name" value="P-loop containing nucleoside triphosphate hydrolases"/>
    <property type="match status" value="1"/>
</dbReference>
<comment type="caution">
    <text evidence="9">The sequence shown here is derived from an EMBL/GenBank/DDBJ whole genome shotgun (WGS) entry which is preliminary data.</text>
</comment>
<feature type="domain" description="Helicase ATP-binding" evidence="7">
    <location>
        <begin position="287"/>
        <end position="471"/>
    </location>
</feature>
<dbReference type="Pfam" id="PF00270">
    <property type="entry name" value="DEAD"/>
    <property type="match status" value="1"/>
</dbReference>
<keyword evidence="5" id="KW-0067">ATP-binding</keyword>
<evidence type="ECO:0000256" key="2">
    <source>
        <dbReference type="ARBA" id="ARBA00022741"/>
    </source>
</evidence>
<keyword evidence="2" id="KW-0547">Nucleotide-binding</keyword>
<feature type="compositionally biased region" description="Polar residues" evidence="6">
    <location>
        <begin position="1"/>
        <end position="14"/>
    </location>
</feature>
<dbReference type="EC" id="3.6.4.13" evidence="1"/>
<evidence type="ECO:0000256" key="5">
    <source>
        <dbReference type="ARBA" id="ARBA00022840"/>
    </source>
</evidence>
<evidence type="ECO:0000256" key="6">
    <source>
        <dbReference type="SAM" id="MobiDB-lite"/>
    </source>
</evidence>
<protein>
    <recommendedName>
        <fullName evidence="1">RNA helicase</fullName>
        <ecNumber evidence="1">3.6.4.13</ecNumber>
    </recommendedName>
</protein>
<dbReference type="Gene3D" id="3.40.50.300">
    <property type="entry name" value="P-loop containing nucleotide triphosphate hydrolases"/>
    <property type="match status" value="2"/>
</dbReference>
<proteinExistence type="predicted"/>
<dbReference type="CDD" id="cd18787">
    <property type="entry name" value="SF2_C_DEAD"/>
    <property type="match status" value="1"/>
</dbReference>
<dbReference type="AlphaFoldDB" id="A0A9Q0LTL9"/>
<evidence type="ECO:0000313" key="9">
    <source>
        <dbReference type="EMBL" id="KAJ5078712.1"/>
    </source>
</evidence>
<feature type="compositionally biased region" description="Basic and acidic residues" evidence="6">
    <location>
        <begin position="121"/>
        <end position="148"/>
    </location>
</feature>
<dbReference type="InterPro" id="IPR027417">
    <property type="entry name" value="P-loop_NTPase"/>
</dbReference>
<feature type="compositionally biased region" description="Basic and acidic residues" evidence="6">
    <location>
        <begin position="206"/>
        <end position="224"/>
    </location>
</feature>
<dbReference type="PROSITE" id="PS51192">
    <property type="entry name" value="HELICASE_ATP_BIND_1"/>
    <property type="match status" value="1"/>
</dbReference>
<dbReference type="GO" id="GO:0016787">
    <property type="term" value="F:hydrolase activity"/>
    <property type="evidence" value="ECO:0007669"/>
    <property type="project" value="UniProtKB-KW"/>
</dbReference>
<feature type="compositionally biased region" description="Basic and acidic residues" evidence="6">
    <location>
        <begin position="84"/>
        <end position="111"/>
    </location>
</feature>